<sequence>MAPVSLVTVTMVTLCLYCDMTTGLSTSEAAQFTVSGSYSATLTVSSTSTTYTISSSGMPDHAWQSVNPNTPTAQNHVVTVPKTPTVASTKGCLPMGQIAITRTGVSLYNPLASGYVNAVEGSSAETFDSCDGHATDRGDYHYHKLPSSCLWQNELDYLIGVAMDGYPIYGPNTTGYSAWLTTSSLDDCHGITIGGEYRYVATTDFPYLLGCFHGVISDSSFDTTYSCSSSTNYAQWNGYLCSCHELSNAANSLTSLSQIVTLVGLVAMSTAPSQQFL</sequence>
<comment type="caution">
    <text evidence="3">The sequence shown here is derived from an EMBL/GenBank/DDBJ whole genome shotgun (WGS) entry which is preliminary data.</text>
</comment>
<feature type="signal peptide" evidence="1">
    <location>
        <begin position="1"/>
        <end position="23"/>
    </location>
</feature>
<proteinExistence type="predicted"/>
<keyword evidence="4" id="KW-1185">Reference proteome</keyword>
<dbReference type="Pfam" id="PF14240">
    <property type="entry name" value="YHYH"/>
    <property type="match status" value="1"/>
</dbReference>
<organism evidence="3 4">
    <name type="scientific">Mizuhopecten yessoensis</name>
    <name type="common">Japanese scallop</name>
    <name type="synonym">Patinopecten yessoensis</name>
    <dbReference type="NCBI Taxonomy" id="6573"/>
    <lineage>
        <taxon>Eukaryota</taxon>
        <taxon>Metazoa</taxon>
        <taxon>Spiralia</taxon>
        <taxon>Lophotrochozoa</taxon>
        <taxon>Mollusca</taxon>
        <taxon>Bivalvia</taxon>
        <taxon>Autobranchia</taxon>
        <taxon>Pteriomorphia</taxon>
        <taxon>Pectinida</taxon>
        <taxon>Pectinoidea</taxon>
        <taxon>Pectinidae</taxon>
        <taxon>Mizuhopecten</taxon>
    </lineage>
</organism>
<evidence type="ECO:0000256" key="1">
    <source>
        <dbReference type="SAM" id="SignalP"/>
    </source>
</evidence>
<feature type="chain" id="PRO_5012781201" description="YHYH domain-containing protein" evidence="1">
    <location>
        <begin position="24"/>
        <end position="277"/>
    </location>
</feature>
<reference evidence="3 4" key="1">
    <citation type="journal article" date="2017" name="Nat. Ecol. Evol.">
        <title>Scallop genome provides insights into evolution of bilaterian karyotype and development.</title>
        <authorList>
            <person name="Wang S."/>
            <person name="Zhang J."/>
            <person name="Jiao W."/>
            <person name="Li J."/>
            <person name="Xun X."/>
            <person name="Sun Y."/>
            <person name="Guo X."/>
            <person name="Huan P."/>
            <person name="Dong B."/>
            <person name="Zhang L."/>
            <person name="Hu X."/>
            <person name="Sun X."/>
            <person name="Wang J."/>
            <person name="Zhao C."/>
            <person name="Wang Y."/>
            <person name="Wang D."/>
            <person name="Huang X."/>
            <person name="Wang R."/>
            <person name="Lv J."/>
            <person name="Li Y."/>
            <person name="Zhang Z."/>
            <person name="Liu B."/>
            <person name="Lu W."/>
            <person name="Hui Y."/>
            <person name="Liang J."/>
            <person name="Zhou Z."/>
            <person name="Hou R."/>
            <person name="Li X."/>
            <person name="Liu Y."/>
            <person name="Li H."/>
            <person name="Ning X."/>
            <person name="Lin Y."/>
            <person name="Zhao L."/>
            <person name="Xing Q."/>
            <person name="Dou J."/>
            <person name="Li Y."/>
            <person name="Mao J."/>
            <person name="Guo H."/>
            <person name="Dou H."/>
            <person name="Li T."/>
            <person name="Mu C."/>
            <person name="Jiang W."/>
            <person name="Fu Q."/>
            <person name="Fu X."/>
            <person name="Miao Y."/>
            <person name="Liu J."/>
            <person name="Yu Q."/>
            <person name="Li R."/>
            <person name="Liao H."/>
            <person name="Li X."/>
            <person name="Kong Y."/>
            <person name="Jiang Z."/>
            <person name="Chourrout D."/>
            <person name="Li R."/>
            <person name="Bao Z."/>
        </authorList>
    </citation>
    <scope>NUCLEOTIDE SEQUENCE [LARGE SCALE GENOMIC DNA]</scope>
    <source>
        <strain evidence="3 4">PY_sf001</strain>
    </source>
</reference>
<protein>
    <recommendedName>
        <fullName evidence="2">YHYH domain-containing protein</fullName>
    </recommendedName>
</protein>
<name>A0A210R1X5_MIZYE</name>
<accession>A0A210R1X5</accession>
<dbReference type="AlphaFoldDB" id="A0A210R1X5"/>
<feature type="domain" description="YHYH" evidence="2">
    <location>
        <begin position="79"/>
        <end position="172"/>
    </location>
</feature>
<evidence type="ECO:0000259" key="2">
    <source>
        <dbReference type="Pfam" id="PF14240"/>
    </source>
</evidence>
<evidence type="ECO:0000313" key="3">
    <source>
        <dbReference type="EMBL" id="OWF54891.1"/>
    </source>
</evidence>
<gene>
    <name evidence="3" type="ORF">KP79_PYT23827</name>
</gene>
<keyword evidence="1" id="KW-0732">Signal</keyword>
<dbReference type="Proteomes" id="UP000242188">
    <property type="component" value="Unassembled WGS sequence"/>
</dbReference>
<dbReference type="InterPro" id="IPR025924">
    <property type="entry name" value="YHYH_dom"/>
</dbReference>
<dbReference type="STRING" id="6573.A0A210R1X5"/>
<dbReference type="OrthoDB" id="197925at2759"/>
<dbReference type="EMBL" id="NEDP02000854">
    <property type="protein sequence ID" value="OWF54891.1"/>
    <property type="molecule type" value="Genomic_DNA"/>
</dbReference>
<evidence type="ECO:0000313" key="4">
    <source>
        <dbReference type="Proteomes" id="UP000242188"/>
    </source>
</evidence>